<accession>A0A9X0UFH5</accession>
<evidence type="ECO:0000313" key="2">
    <source>
        <dbReference type="Proteomes" id="UP000600101"/>
    </source>
</evidence>
<gene>
    <name evidence="1" type="ORF">H7965_26235</name>
</gene>
<reference evidence="1" key="1">
    <citation type="submission" date="2020-08" db="EMBL/GenBank/DDBJ databases">
        <authorList>
            <person name="Hu Y."/>
            <person name="Nguyen S.V."/>
            <person name="Li F."/>
            <person name="Fanning S."/>
        </authorList>
    </citation>
    <scope>NUCLEOTIDE SEQUENCE</scope>
    <source>
        <strain evidence="1">SYSU D8009</strain>
    </source>
</reference>
<evidence type="ECO:0008006" key="3">
    <source>
        <dbReference type="Google" id="ProtNLM"/>
    </source>
</evidence>
<dbReference type="EMBL" id="JACOMF010000077">
    <property type="protein sequence ID" value="MBC4018762.1"/>
    <property type="molecule type" value="Genomic_DNA"/>
</dbReference>
<keyword evidence="2" id="KW-1185">Reference proteome</keyword>
<protein>
    <recommendedName>
        <fullName evidence="3">4Fe-4S ferredoxin-type domain-containing protein</fullName>
    </recommendedName>
</protein>
<dbReference type="Proteomes" id="UP000600101">
    <property type="component" value="Unassembled WGS sequence"/>
</dbReference>
<sequence>MTRYAAGVEAAGPGVVAAGMRDVLRDGPGTPEALAWIGACTRSGVCTPACPEGLDAAFMLRLAQWRAKGALGEPPRIRVKEDTQYSPKVKAFARLTLTEEEQAKWL</sequence>
<name>A0A9X0UFH5_9PROT</name>
<comment type="caution">
    <text evidence="1">The sequence shown here is derived from an EMBL/GenBank/DDBJ whole genome shotgun (WGS) entry which is preliminary data.</text>
</comment>
<dbReference type="AlphaFoldDB" id="A0A9X0UFH5"/>
<evidence type="ECO:0000313" key="1">
    <source>
        <dbReference type="EMBL" id="MBC4018762.1"/>
    </source>
</evidence>
<proteinExistence type="predicted"/>
<organism evidence="1 2">
    <name type="scientific">Siccirubricoccus deserti</name>
    <dbReference type="NCBI Taxonomy" id="2013562"/>
    <lineage>
        <taxon>Bacteria</taxon>
        <taxon>Pseudomonadati</taxon>
        <taxon>Pseudomonadota</taxon>
        <taxon>Alphaproteobacteria</taxon>
        <taxon>Acetobacterales</taxon>
        <taxon>Roseomonadaceae</taxon>
        <taxon>Siccirubricoccus</taxon>
    </lineage>
</organism>